<accession>A0A923LL88</accession>
<name>A0A923LL88_9FIRM</name>
<sequence length="133" mass="15557">MNNTKGYAINFVTREIIITKRFSKAAGVIDSDAYKTMLALRKDFPDFKITIKPIEKKENKVTYKGLSIEEMKRFITANRDKEEQELFEKILKLQEGKKGKYATVKKWFLDKYKNIYTTELEELSKETATKEAA</sequence>
<protein>
    <submittedName>
        <fullName evidence="1">Uncharacterized protein</fullName>
    </submittedName>
</protein>
<gene>
    <name evidence="1" type="ORF">H8S17_00565</name>
</gene>
<keyword evidence="2" id="KW-1185">Reference proteome</keyword>
<proteinExistence type="predicted"/>
<dbReference type="EMBL" id="JACOPH010000001">
    <property type="protein sequence ID" value="MBC5712713.1"/>
    <property type="molecule type" value="Genomic_DNA"/>
</dbReference>
<evidence type="ECO:0000313" key="2">
    <source>
        <dbReference type="Proteomes" id="UP000606720"/>
    </source>
</evidence>
<organism evidence="1 2">
    <name type="scientific">Roseburia zhanii</name>
    <dbReference type="NCBI Taxonomy" id="2763064"/>
    <lineage>
        <taxon>Bacteria</taxon>
        <taxon>Bacillati</taxon>
        <taxon>Bacillota</taxon>
        <taxon>Clostridia</taxon>
        <taxon>Lachnospirales</taxon>
        <taxon>Lachnospiraceae</taxon>
        <taxon>Roseburia</taxon>
    </lineage>
</organism>
<dbReference type="AlphaFoldDB" id="A0A923LL88"/>
<evidence type="ECO:0000313" key="1">
    <source>
        <dbReference type="EMBL" id="MBC5712713.1"/>
    </source>
</evidence>
<reference evidence="1" key="1">
    <citation type="submission" date="2020-08" db="EMBL/GenBank/DDBJ databases">
        <title>Genome public.</title>
        <authorList>
            <person name="Liu C."/>
            <person name="Sun Q."/>
        </authorList>
    </citation>
    <scope>NUCLEOTIDE SEQUENCE</scope>
    <source>
        <strain evidence="1">BX1005</strain>
    </source>
</reference>
<dbReference type="Proteomes" id="UP000606720">
    <property type="component" value="Unassembled WGS sequence"/>
</dbReference>
<comment type="caution">
    <text evidence="1">The sequence shown here is derived from an EMBL/GenBank/DDBJ whole genome shotgun (WGS) entry which is preliminary data.</text>
</comment>
<dbReference type="RefSeq" id="WP_101876503.1">
    <property type="nucleotide sequence ID" value="NZ_JACOPH010000001.1"/>
</dbReference>